<proteinExistence type="predicted"/>
<sequence length="174" mass="19152">ECSAPTLEKQLDTTLQEKETAFDTTLQEKETASDTDDDLSESDNDDDTIEGNNEVTDTNAEQYYTSGVWEQKVDNILTGIGGIDQPKHANAQASHAHNQPQSLTVEIHSLTQHLLINPSSSDRVISWHFPPQYSQSTLTGQLGSNACTFIALSYSKLYFSSPETLNSNQPLSNT</sequence>
<dbReference type="AlphaFoldDB" id="A0AAD9PXK2"/>
<reference evidence="2" key="1">
    <citation type="journal article" date="2023" name="G3 (Bethesda)">
        <title>Whole genome assembly and annotation of the endangered Caribbean coral Acropora cervicornis.</title>
        <authorList>
            <person name="Selwyn J.D."/>
            <person name="Vollmer S.V."/>
        </authorList>
    </citation>
    <scope>NUCLEOTIDE SEQUENCE</scope>
    <source>
        <strain evidence="2">K2</strain>
    </source>
</reference>
<protein>
    <submittedName>
        <fullName evidence="2">Uncharacterized protein</fullName>
    </submittedName>
</protein>
<evidence type="ECO:0000256" key="1">
    <source>
        <dbReference type="SAM" id="MobiDB-lite"/>
    </source>
</evidence>
<keyword evidence="3" id="KW-1185">Reference proteome</keyword>
<organism evidence="2 3">
    <name type="scientific">Acropora cervicornis</name>
    <name type="common">Staghorn coral</name>
    <dbReference type="NCBI Taxonomy" id="6130"/>
    <lineage>
        <taxon>Eukaryota</taxon>
        <taxon>Metazoa</taxon>
        <taxon>Cnidaria</taxon>
        <taxon>Anthozoa</taxon>
        <taxon>Hexacorallia</taxon>
        <taxon>Scleractinia</taxon>
        <taxon>Astrocoeniina</taxon>
        <taxon>Acroporidae</taxon>
        <taxon>Acropora</taxon>
    </lineage>
</organism>
<gene>
    <name evidence="2" type="ORF">P5673_028301</name>
</gene>
<feature type="non-terminal residue" evidence="2">
    <location>
        <position position="1"/>
    </location>
</feature>
<feature type="compositionally biased region" description="Basic and acidic residues" evidence="1">
    <location>
        <begin position="9"/>
        <end position="32"/>
    </location>
</feature>
<evidence type="ECO:0000313" key="2">
    <source>
        <dbReference type="EMBL" id="KAK2550928.1"/>
    </source>
</evidence>
<name>A0AAD9PXK2_ACRCE</name>
<feature type="region of interest" description="Disordered" evidence="1">
    <location>
        <begin position="1"/>
        <end position="56"/>
    </location>
</feature>
<reference evidence="2" key="2">
    <citation type="journal article" date="2023" name="Science">
        <title>Genomic signatures of disease resistance in endangered staghorn corals.</title>
        <authorList>
            <person name="Vollmer S.V."/>
            <person name="Selwyn J.D."/>
            <person name="Despard B.A."/>
            <person name="Roesel C.L."/>
        </authorList>
    </citation>
    <scope>NUCLEOTIDE SEQUENCE</scope>
    <source>
        <strain evidence="2">K2</strain>
    </source>
</reference>
<dbReference type="Proteomes" id="UP001249851">
    <property type="component" value="Unassembled WGS sequence"/>
</dbReference>
<accession>A0AAD9PXK2</accession>
<evidence type="ECO:0000313" key="3">
    <source>
        <dbReference type="Proteomes" id="UP001249851"/>
    </source>
</evidence>
<comment type="caution">
    <text evidence="2">The sequence shown here is derived from an EMBL/GenBank/DDBJ whole genome shotgun (WGS) entry which is preliminary data.</text>
</comment>
<dbReference type="EMBL" id="JARQWQ010000104">
    <property type="protein sequence ID" value="KAK2550928.1"/>
    <property type="molecule type" value="Genomic_DNA"/>
</dbReference>
<feature type="compositionally biased region" description="Acidic residues" evidence="1">
    <location>
        <begin position="33"/>
        <end position="49"/>
    </location>
</feature>